<evidence type="ECO:0000313" key="4">
    <source>
        <dbReference type="Proteomes" id="UP000001444"/>
    </source>
</evidence>
<accession>C9YXE9</accession>
<feature type="domain" description="Methyltransferase" evidence="2">
    <location>
        <begin position="95"/>
        <end position="185"/>
    </location>
</feature>
<dbReference type="STRING" id="680198.SCAB_21871"/>
<protein>
    <submittedName>
        <fullName evidence="3">Putative SAM-dependent methyltransferase</fullName>
    </submittedName>
</protein>
<proteinExistence type="predicted"/>
<dbReference type="eggNOG" id="COG2226">
    <property type="taxonomic scope" value="Bacteria"/>
</dbReference>
<sequence>MSRALWQRRWGPDHRRAPKINVITSLSPLPCRTPTAPPDEDIPMTSSPAVRPEIIDFYTRSDEAARLQTTATGTLEFARTRELLCRHLPPAPARVLDVGGGPGTHARWLADDGYMVHVVDPVPKHVAQAAAVDGVTAELGDARRLTAADRTYDVVLLLGPLYHLHDKSDRISALTEAARVTRPGGLIAAAAISRYSPLLDYIATTGITESAIQDGVRDTLAKGRYAGQRGFTVAYFQTSTELRAEVTEAGLTDPRLYGIEGPGWVAVKAIEKYTSANLMGTDIYEAALAAARIAEPHAALTDASAHILAITGP</sequence>
<dbReference type="InterPro" id="IPR041698">
    <property type="entry name" value="Methyltransf_25"/>
</dbReference>
<reference evidence="3 4" key="1">
    <citation type="journal article" date="2010" name="Mol. Plant Microbe Interact.">
        <title>Streptomyces scabies 87-22 contains a coronafacic acid-like biosynthetic cluster that contributes to plant-microbe interactions.</title>
        <authorList>
            <person name="Bignell D.R."/>
            <person name="Seipke R.F."/>
            <person name="Huguet-Tapia J.C."/>
            <person name="Chambers A.H."/>
            <person name="Parry R.J."/>
            <person name="Loria R."/>
        </authorList>
    </citation>
    <scope>NUCLEOTIDE SEQUENCE [LARGE SCALE GENOMIC DNA]</scope>
    <source>
        <strain evidence="3 4">87.22</strain>
    </source>
</reference>
<dbReference type="AlphaFoldDB" id="C9YXE9"/>
<gene>
    <name evidence="3" type="ordered locus">SCAB_21871</name>
</gene>
<dbReference type="GO" id="GO:0008168">
    <property type="term" value="F:methyltransferase activity"/>
    <property type="evidence" value="ECO:0007669"/>
    <property type="project" value="UniProtKB-KW"/>
</dbReference>
<dbReference type="SUPFAM" id="SSF53335">
    <property type="entry name" value="S-adenosyl-L-methionine-dependent methyltransferases"/>
    <property type="match status" value="1"/>
</dbReference>
<dbReference type="CDD" id="cd02440">
    <property type="entry name" value="AdoMet_MTases"/>
    <property type="match status" value="1"/>
</dbReference>
<dbReference type="Pfam" id="PF13649">
    <property type="entry name" value="Methyltransf_25"/>
    <property type="match status" value="1"/>
</dbReference>
<dbReference type="Gene3D" id="3.40.50.150">
    <property type="entry name" value="Vaccinia Virus protein VP39"/>
    <property type="match status" value="1"/>
</dbReference>
<evidence type="ECO:0000313" key="3">
    <source>
        <dbReference type="EMBL" id="CBG69302.1"/>
    </source>
</evidence>
<organism evidence="3 4">
    <name type="scientific">Streptomyces scabiei (strain 87.22)</name>
    <dbReference type="NCBI Taxonomy" id="680198"/>
    <lineage>
        <taxon>Bacteria</taxon>
        <taxon>Bacillati</taxon>
        <taxon>Actinomycetota</taxon>
        <taxon>Actinomycetes</taxon>
        <taxon>Kitasatosporales</taxon>
        <taxon>Streptomycetaceae</taxon>
        <taxon>Streptomyces</taxon>
    </lineage>
</organism>
<keyword evidence="3" id="KW-0808">Transferase</keyword>
<dbReference type="PANTHER" id="PTHR43591">
    <property type="entry name" value="METHYLTRANSFERASE"/>
    <property type="match status" value="1"/>
</dbReference>
<dbReference type="EMBL" id="FN554889">
    <property type="protein sequence ID" value="CBG69302.1"/>
    <property type="molecule type" value="Genomic_DNA"/>
</dbReference>
<dbReference type="GO" id="GO:0032259">
    <property type="term" value="P:methylation"/>
    <property type="evidence" value="ECO:0007669"/>
    <property type="project" value="UniProtKB-KW"/>
</dbReference>
<dbReference type="KEGG" id="scb:SCAB_21871"/>
<keyword evidence="4" id="KW-1185">Reference proteome</keyword>
<feature type="region of interest" description="Disordered" evidence="1">
    <location>
        <begin position="26"/>
        <end position="47"/>
    </location>
</feature>
<dbReference type="Proteomes" id="UP000001444">
    <property type="component" value="Chromosome"/>
</dbReference>
<keyword evidence="3" id="KW-0489">Methyltransferase</keyword>
<evidence type="ECO:0000259" key="2">
    <source>
        <dbReference type="Pfam" id="PF13649"/>
    </source>
</evidence>
<evidence type="ECO:0000256" key="1">
    <source>
        <dbReference type="SAM" id="MobiDB-lite"/>
    </source>
</evidence>
<dbReference type="HOGENOM" id="CLU_061789_2_0_11"/>
<name>C9YXE9_STRSW</name>
<dbReference type="InterPro" id="IPR029063">
    <property type="entry name" value="SAM-dependent_MTases_sf"/>
</dbReference>